<organism evidence="2 3">
    <name type="scientific">Haloechinothrix salitolerans</name>
    <dbReference type="NCBI Taxonomy" id="926830"/>
    <lineage>
        <taxon>Bacteria</taxon>
        <taxon>Bacillati</taxon>
        <taxon>Actinomycetota</taxon>
        <taxon>Actinomycetes</taxon>
        <taxon>Pseudonocardiales</taxon>
        <taxon>Pseudonocardiaceae</taxon>
        <taxon>Haloechinothrix</taxon>
    </lineage>
</organism>
<dbReference type="RefSeq" id="WP_345395326.1">
    <property type="nucleotide sequence ID" value="NZ_BAABLA010000023.1"/>
</dbReference>
<evidence type="ECO:0008006" key="4">
    <source>
        <dbReference type="Google" id="ProtNLM"/>
    </source>
</evidence>
<accession>A0ABW2C4V0</accession>
<evidence type="ECO:0000256" key="1">
    <source>
        <dbReference type="SAM" id="SignalP"/>
    </source>
</evidence>
<comment type="caution">
    <text evidence="2">The sequence shown here is derived from an EMBL/GenBank/DDBJ whole genome shotgun (WGS) entry which is preliminary data.</text>
</comment>
<dbReference type="Proteomes" id="UP001596337">
    <property type="component" value="Unassembled WGS sequence"/>
</dbReference>
<protein>
    <recommendedName>
        <fullName evidence="4">SprT-like family protein</fullName>
    </recommendedName>
</protein>
<keyword evidence="3" id="KW-1185">Reference proteome</keyword>
<evidence type="ECO:0000313" key="3">
    <source>
        <dbReference type="Proteomes" id="UP001596337"/>
    </source>
</evidence>
<evidence type="ECO:0000313" key="2">
    <source>
        <dbReference type="EMBL" id="MFC6870356.1"/>
    </source>
</evidence>
<proteinExistence type="predicted"/>
<feature type="signal peptide" evidence="1">
    <location>
        <begin position="1"/>
        <end position="23"/>
    </location>
</feature>
<keyword evidence="1" id="KW-0732">Signal</keyword>
<gene>
    <name evidence="2" type="ORF">ACFQGD_24770</name>
</gene>
<feature type="chain" id="PRO_5046086184" description="SprT-like family protein" evidence="1">
    <location>
        <begin position="24"/>
        <end position="182"/>
    </location>
</feature>
<sequence>MRYTAILAALVVLLAAGSGPAGHTDTPRQPNTDVPAWVADILEAKPQDCDWQREYTGTIAALGADPARFRVSEDTRLYGRVRFDERLALINPTTPCRFVADTVRHEWMHLQQARAYGDADGVRDRYGTRDHTERVADCGARILGSTTTPYVDADFAHTAMYVGPCRPTDIREARHLIAWGTP</sequence>
<reference evidence="3" key="1">
    <citation type="journal article" date="2019" name="Int. J. Syst. Evol. Microbiol.">
        <title>The Global Catalogue of Microorganisms (GCM) 10K type strain sequencing project: providing services to taxonomists for standard genome sequencing and annotation.</title>
        <authorList>
            <consortium name="The Broad Institute Genomics Platform"/>
            <consortium name="The Broad Institute Genome Sequencing Center for Infectious Disease"/>
            <person name="Wu L."/>
            <person name="Ma J."/>
        </authorList>
    </citation>
    <scope>NUCLEOTIDE SEQUENCE [LARGE SCALE GENOMIC DNA]</scope>
    <source>
        <strain evidence="3">KCTC 32255</strain>
    </source>
</reference>
<dbReference type="EMBL" id="JBHSXX010000001">
    <property type="protein sequence ID" value="MFC6870356.1"/>
    <property type="molecule type" value="Genomic_DNA"/>
</dbReference>
<name>A0ABW2C4V0_9PSEU</name>